<proteinExistence type="predicted"/>
<protein>
    <submittedName>
        <fullName evidence="2">Uncharacterized protein</fullName>
    </submittedName>
</protein>
<feature type="region of interest" description="Disordered" evidence="1">
    <location>
        <begin position="1"/>
        <end position="30"/>
    </location>
</feature>
<name>A0A164S4J1_9AGAM</name>
<accession>A0A164S4J1</accession>
<dbReference type="EMBL" id="KV419417">
    <property type="protein sequence ID" value="KZS91150.1"/>
    <property type="molecule type" value="Genomic_DNA"/>
</dbReference>
<evidence type="ECO:0000313" key="3">
    <source>
        <dbReference type="Proteomes" id="UP000076722"/>
    </source>
</evidence>
<keyword evidence="3" id="KW-1185">Reference proteome</keyword>
<dbReference type="AlphaFoldDB" id="A0A164S4J1"/>
<reference evidence="2 3" key="1">
    <citation type="journal article" date="2016" name="Mol. Biol. Evol.">
        <title>Comparative Genomics of Early-Diverging Mushroom-Forming Fungi Provides Insights into the Origins of Lignocellulose Decay Capabilities.</title>
        <authorList>
            <person name="Nagy L.G."/>
            <person name="Riley R."/>
            <person name="Tritt A."/>
            <person name="Adam C."/>
            <person name="Daum C."/>
            <person name="Floudas D."/>
            <person name="Sun H."/>
            <person name="Yadav J.S."/>
            <person name="Pangilinan J."/>
            <person name="Larsson K.H."/>
            <person name="Matsuura K."/>
            <person name="Barry K."/>
            <person name="Labutti K."/>
            <person name="Kuo R."/>
            <person name="Ohm R.A."/>
            <person name="Bhattacharya S.S."/>
            <person name="Shirouzu T."/>
            <person name="Yoshinaga Y."/>
            <person name="Martin F.M."/>
            <person name="Grigoriev I.V."/>
            <person name="Hibbett D.S."/>
        </authorList>
    </citation>
    <scope>NUCLEOTIDE SEQUENCE [LARGE SCALE GENOMIC DNA]</scope>
    <source>
        <strain evidence="2 3">HHB9708</strain>
    </source>
</reference>
<dbReference type="Proteomes" id="UP000076722">
    <property type="component" value="Unassembled WGS sequence"/>
</dbReference>
<evidence type="ECO:0000313" key="2">
    <source>
        <dbReference type="EMBL" id="KZS91150.1"/>
    </source>
</evidence>
<organism evidence="2 3">
    <name type="scientific">Sistotremastrum niveocremeum HHB9708</name>
    <dbReference type="NCBI Taxonomy" id="1314777"/>
    <lineage>
        <taxon>Eukaryota</taxon>
        <taxon>Fungi</taxon>
        <taxon>Dikarya</taxon>
        <taxon>Basidiomycota</taxon>
        <taxon>Agaricomycotina</taxon>
        <taxon>Agaricomycetes</taxon>
        <taxon>Sistotremastrales</taxon>
        <taxon>Sistotremastraceae</taxon>
        <taxon>Sertulicium</taxon>
        <taxon>Sertulicium niveocremeum</taxon>
    </lineage>
</organism>
<gene>
    <name evidence="2" type="ORF">SISNIDRAFT_457142</name>
</gene>
<feature type="region of interest" description="Disordered" evidence="1">
    <location>
        <begin position="56"/>
        <end position="80"/>
    </location>
</feature>
<feature type="compositionally biased region" description="Low complexity" evidence="1">
    <location>
        <begin position="1"/>
        <end position="23"/>
    </location>
</feature>
<sequence length="101" mass="10575">MSGYPGYPGYPNYPQQPQQQPGNIRLANGGSGSYYGIGGRGGQVSVEALRALQPSIGGGSELANGGQSGNYGHGGDGGSLGYQQQAQAKYFAYPYDPNRRW</sequence>
<evidence type="ECO:0000256" key="1">
    <source>
        <dbReference type="SAM" id="MobiDB-lite"/>
    </source>
</evidence>